<evidence type="ECO:0008006" key="3">
    <source>
        <dbReference type="Google" id="ProtNLM"/>
    </source>
</evidence>
<keyword evidence="2" id="KW-1185">Reference proteome</keyword>
<dbReference type="Proteomes" id="UP000193083">
    <property type="component" value="Unassembled WGS sequence"/>
</dbReference>
<organism evidence="1 2">
    <name type="scientific">Mesorhizobium australicum</name>
    <dbReference type="NCBI Taxonomy" id="536018"/>
    <lineage>
        <taxon>Bacteria</taxon>
        <taxon>Pseudomonadati</taxon>
        <taxon>Pseudomonadota</taxon>
        <taxon>Alphaproteobacteria</taxon>
        <taxon>Hyphomicrobiales</taxon>
        <taxon>Phyllobacteriaceae</taxon>
        <taxon>Mesorhizobium</taxon>
    </lineage>
</organism>
<sequence length="201" mass="21294">MQSVSFGVRNLGKFAAAGFMLFAAGCQSNDTAGVLNLGGGGGQAEQKQKVGIEELRAFCPRVQLRDGTAYYDSYTKDGKDKDGNADPTKIVYQASIGDMTRSCTYGPGTMTVNVAVAGRVVPGPAAKDGSVTLPIRIAVMRGDEVLYTQLHQYPVNITALGGASQFVFNDPNVSFPTPPDTKFVVYAGFDQGPEKKPKQAN</sequence>
<dbReference type="AlphaFoldDB" id="A0A1X7NVD5"/>
<dbReference type="EMBL" id="FXBL01000004">
    <property type="protein sequence ID" value="SMH41421.1"/>
    <property type="molecule type" value="Genomic_DNA"/>
</dbReference>
<name>A0A1X7NVD5_9HYPH</name>
<reference evidence="2" key="1">
    <citation type="submission" date="2017-04" db="EMBL/GenBank/DDBJ databases">
        <authorList>
            <person name="Varghese N."/>
            <person name="Submissions S."/>
        </authorList>
    </citation>
    <scope>NUCLEOTIDE SEQUENCE [LARGE SCALE GENOMIC DNA]</scope>
    <source>
        <strain evidence="2">B5P</strain>
    </source>
</reference>
<protein>
    <recommendedName>
        <fullName evidence="3">Lipoprotein</fullName>
    </recommendedName>
</protein>
<dbReference type="OrthoDB" id="8446614at2"/>
<evidence type="ECO:0000313" key="1">
    <source>
        <dbReference type="EMBL" id="SMH41421.1"/>
    </source>
</evidence>
<gene>
    <name evidence="1" type="ORF">SAMN02982922_2564</name>
</gene>
<accession>A0A1X7NVD5</accession>
<evidence type="ECO:0000313" key="2">
    <source>
        <dbReference type="Proteomes" id="UP000193083"/>
    </source>
</evidence>
<proteinExistence type="predicted"/>
<dbReference type="RefSeq" id="WP_139832251.1">
    <property type="nucleotide sequence ID" value="NZ_FXBL01000004.1"/>
</dbReference>